<dbReference type="EMBL" id="FOLO01000084">
    <property type="protein sequence ID" value="SFD67265.1"/>
    <property type="molecule type" value="Genomic_DNA"/>
</dbReference>
<evidence type="ECO:0000313" key="1">
    <source>
        <dbReference type="EMBL" id="SFD67265.1"/>
    </source>
</evidence>
<proteinExistence type="predicted"/>
<dbReference type="Proteomes" id="UP000198862">
    <property type="component" value="Unassembled WGS sequence"/>
</dbReference>
<protein>
    <submittedName>
        <fullName evidence="1">Uncharacterized protein</fullName>
    </submittedName>
</protein>
<dbReference type="RefSeq" id="WP_091991552.1">
    <property type="nucleotide sequence ID" value="NZ_FOLO01000084.1"/>
</dbReference>
<name>A0A1I1U9F4_9GAMM</name>
<keyword evidence="2" id="KW-1185">Reference proteome</keyword>
<sequence>MKTECPPITLVKTWLTLTTKNYPMGVRARATKNINKVFGNIYVAEAYVEQYDESAQPEVFDPVI</sequence>
<evidence type="ECO:0000313" key="2">
    <source>
        <dbReference type="Proteomes" id="UP000198862"/>
    </source>
</evidence>
<reference evidence="1 2" key="1">
    <citation type="submission" date="2016-10" db="EMBL/GenBank/DDBJ databases">
        <authorList>
            <person name="de Groot N.N."/>
        </authorList>
    </citation>
    <scope>NUCLEOTIDE SEQUENCE [LARGE SCALE GENOMIC DNA]</scope>
    <source>
        <strain evidence="1 2">DSM 6059</strain>
    </source>
</reference>
<dbReference type="AlphaFoldDB" id="A0A1I1U9F4"/>
<accession>A0A1I1U9F4</accession>
<gene>
    <name evidence="1" type="ORF">SAMN02745724_05152</name>
</gene>
<organism evidence="1 2">
    <name type="scientific">Pseudoalteromonas denitrificans DSM 6059</name>
    <dbReference type="NCBI Taxonomy" id="1123010"/>
    <lineage>
        <taxon>Bacteria</taxon>
        <taxon>Pseudomonadati</taxon>
        <taxon>Pseudomonadota</taxon>
        <taxon>Gammaproteobacteria</taxon>
        <taxon>Alteromonadales</taxon>
        <taxon>Pseudoalteromonadaceae</taxon>
        <taxon>Pseudoalteromonas</taxon>
    </lineage>
</organism>